<name>A0A371CNJ1_9APHY</name>
<dbReference type="AlphaFoldDB" id="A0A371CNJ1"/>
<reference evidence="2 3" key="1">
    <citation type="journal article" date="2018" name="Biotechnol. Biofuels">
        <title>Integrative visual omics of the white-rot fungus Polyporus brumalis exposes the biotechnological potential of its oxidative enzymes for delignifying raw plant biomass.</title>
        <authorList>
            <person name="Miyauchi S."/>
            <person name="Rancon A."/>
            <person name="Drula E."/>
            <person name="Hage H."/>
            <person name="Chaduli D."/>
            <person name="Favel A."/>
            <person name="Grisel S."/>
            <person name="Henrissat B."/>
            <person name="Herpoel-Gimbert I."/>
            <person name="Ruiz-Duenas F.J."/>
            <person name="Chevret D."/>
            <person name="Hainaut M."/>
            <person name="Lin J."/>
            <person name="Wang M."/>
            <person name="Pangilinan J."/>
            <person name="Lipzen A."/>
            <person name="Lesage-Meessen L."/>
            <person name="Navarro D."/>
            <person name="Riley R."/>
            <person name="Grigoriev I.V."/>
            <person name="Zhou S."/>
            <person name="Raouche S."/>
            <person name="Rosso M.N."/>
        </authorList>
    </citation>
    <scope>NUCLEOTIDE SEQUENCE [LARGE SCALE GENOMIC DNA]</scope>
    <source>
        <strain evidence="2 3">BRFM 1820</strain>
    </source>
</reference>
<feature type="compositionally biased region" description="Polar residues" evidence="1">
    <location>
        <begin position="113"/>
        <end position="123"/>
    </location>
</feature>
<sequence length="123" mass="13884">MLIHVSDLRLEGSNLSRLLFRQVLVELQLVLHPTQLLSSVRGHYAENTQAVFRLRSVDPDHNNGERAPSPMLEGTRKTSICSRSTIISTPRLTRGCLGASPKERNERRRRSGTGFTNYSTRDP</sequence>
<dbReference type="EMBL" id="KZ857499">
    <property type="protein sequence ID" value="RDX41868.1"/>
    <property type="molecule type" value="Genomic_DNA"/>
</dbReference>
<protein>
    <submittedName>
        <fullName evidence="2">Uncharacterized protein</fullName>
    </submittedName>
</protein>
<evidence type="ECO:0000313" key="2">
    <source>
        <dbReference type="EMBL" id="RDX41868.1"/>
    </source>
</evidence>
<evidence type="ECO:0000256" key="1">
    <source>
        <dbReference type="SAM" id="MobiDB-lite"/>
    </source>
</evidence>
<proteinExistence type="predicted"/>
<feature type="region of interest" description="Disordered" evidence="1">
    <location>
        <begin position="57"/>
        <end position="80"/>
    </location>
</feature>
<accession>A0A371CNJ1</accession>
<feature type="region of interest" description="Disordered" evidence="1">
    <location>
        <begin position="92"/>
        <end position="123"/>
    </location>
</feature>
<evidence type="ECO:0000313" key="3">
    <source>
        <dbReference type="Proteomes" id="UP000256964"/>
    </source>
</evidence>
<organism evidence="2 3">
    <name type="scientific">Lentinus brumalis</name>
    <dbReference type="NCBI Taxonomy" id="2498619"/>
    <lineage>
        <taxon>Eukaryota</taxon>
        <taxon>Fungi</taxon>
        <taxon>Dikarya</taxon>
        <taxon>Basidiomycota</taxon>
        <taxon>Agaricomycotina</taxon>
        <taxon>Agaricomycetes</taxon>
        <taxon>Polyporales</taxon>
        <taxon>Polyporaceae</taxon>
        <taxon>Lentinus</taxon>
    </lineage>
</organism>
<dbReference type="Proteomes" id="UP000256964">
    <property type="component" value="Unassembled WGS sequence"/>
</dbReference>
<keyword evidence="3" id="KW-1185">Reference proteome</keyword>
<gene>
    <name evidence="2" type="ORF">OH76DRAFT_176787</name>
</gene>